<gene>
    <name evidence="2" type="ORF">Lreu23DRAFT_3988</name>
</gene>
<accession>B3XM68</accession>
<name>B3XM68_LIMR1</name>
<feature type="compositionally biased region" description="Low complexity" evidence="1">
    <location>
        <begin position="13"/>
        <end position="31"/>
    </location>
</feature>
<evidence type="ECO:0000256" key="1">
    <source>
        <dbReference type="SAM" id="MobiDB-lite"/>
    </source>
</evidence>
<evidence type="ECO:0000313" key="3">
    <source>
        <dbReference type="Proteomes" id="UP000003853"/>
    </source>
</evidence>
<reference evidence="3" key="1">
    <citation type="submission" date="2008-06" db="EMBL/GenBank/DDBJ databases">
        <title>Permanent draft sequence of Lactobacillus reuteri 100-23.</title>
        <authorList>
            <consortium name="US DOE Joint Genome Institute"/>
            <person name="Copeland A."/>
            <person name="Lucas S."/>
            <person name="Lapidus A."/>
            <person name="Barry K."/>
            <person name="Detter J.C."/>
            <person name="Glavina del Rio T."/>
            <person name="Hammon N."/>
            <person name="Israni S."/>
            <person name="Dalin E."/>
            <person name="Tice H."/>
            <person name="Pitluck S."/>
            <person name="Sun H."/>
            <person name="Schmutz J."/>
            <person name="Larimer F."/>
            <person name="Land M."/>
            <person name="Hauser L."/>
            <person name="Walter J."/>
            <person name="Heng N.C.K."/>
            <person name="Tannock G.W."/>
            <person name="Richardson P."/>
        </authorList>
    </citation>
    <scope>NUCLEOTIDE SEQUENCE [LARGE SCALE GENOMIC DNA]</scope>
    <source>
        <strain evidence="3">DSM 17509 / CIP 109821 / 100-23</strain>
    </source>
</reference>
<sequence>MQRVMSNPGTPAQSPASVTTTQPTSSATSQADPANSQQV</sequence>
<feature type="region of interest" description="Disordered" evidence="1">
    <location>
        <begin position="1"/>
        <end position="39"/>
    </location>
</feature>
<comment type="caution">
    <text evidence="2">The sequence shown here is derived from an EMBL/GenBank/DDBJ whole genome shotgun (WGS) entry which is preliminary data.</text>
</comment>
<evidence type="ECO:0000313" key="2">
    <source>
        <dbReference type="EMBL" id="EDX42472.1"/>
    </source>
</evidence>
<dbReference type="EMBL" id="AAPZ02000001">
    <property type="protein sequence ID" value="EDX42472.1"/>
    <property type="molecule type" value="Genomic_DNA"/>
</dbReference>
<dbReference type="AlphaFoldDB" id="B3XM68"/>
<dbReference type="PATRIC" id="fig|349123.13.peg.996"/>
<proteinExistence type="predicted"/>
<feature type="compositionally biased region" description="Polar residues" evidence="1">
    <location>
        <begin position="1"/>
        <end position="12"/>
    </location>
</feature>
<dbReference type="Proteomes" id="UP000003853">
    <property type="component" value="Unassembled WGS sequence"/>
</dbReference>
<organism evidence="2 3">
    <name type="scientific">Limosilactobacillus reuteri subsp. rodentium (strain DSM 17509 / CIP 109821 / 100-23)</name>
    <name type="common">Lactobacillus reuteri</name>
    <dbReference type="NCBI Taxonomy" id="349123"/>
    <lineage>
        <taxon>Bacteria</taxon>
        <taxon>Bacillati</taxon>
        <taxon>Bacillota</taxon>
        <taxon>Bacilli</taxon>
        <taxon>Lactobacillales</taxon>
        <taxon>Lactobacillaceae</taxon>
        <taxon>Limosilactobacillus</taxon>
    </lineage>
</organism>
<protein>
    <submittedName>
        <fullName evidence="2">Uncharacterized protein</fullName>
    </submittedName>
</protein>